<dbReference type="AlphaFoldDB" id="I1Q387"/>
<reference evidence="2" key="1">
    <citation type="submission" date="2015-06" db="UniProtKB">
        <authorList>
            <consortium name="EnsemblPlants"/>
        </authorList>
    </citation>
    <scope>IDENTIFICATION</scope>
</reference>
<proteinExistence type="predicted"/>
<organism evidence="2 3">
    <name type="scientific">Oryza glaberrima</name>
    <name type="common">African rice</name>
    <dbReference type="NCBI Taxonomy" id="4538"/>
    <lineage>
        <taxon>Eukaryota</taxon>
        <taxon>Viridiplantae</taxon>
        <taxon>Streptophyta</taxon>
        <taxon>Embryophyta</taxon>
        <taxon>Tracheophyta</taxon>
        <taxon>Spermatophyta</taxon>
        <taxon>Magnoliopsida</taxon>
        <taxon>Liliopsida</taxon>
        <taxon>Poales</taxon>
        <taxon>Poaceae</taxon>
        <taxon>BOP clade</taxon>
        <taxon>Oryzoideae</taxon>
        <taxon>Oryzeae</taxon>
        <taxon>Oryzinae</taxon>
        <taxon>Oryza</taxon>
    </lineage>
</organism>
<dbReference type="Gramene" id="ORGLA06G0160000.1">
    <property type="protein sequence ID" value="ORGLA06G0160000.1"/>
    <property type="gene ID" value="ORGLA06G0160000"/>
</dbReference>
<keyword evidence="3" id="KW-1185">Reference proteome</keyword>
<protein>
    <submittedName>
        <fullName evidence="2">Uncharacterized protein</fullName>
    </submittedName>
</protein>
<evidence type="ECO:0000313" key="3">
    <source>
        <dbReference type="Proteomes" id="UP000007306"/>
    </source>
</evidence>
<keyword evidence="1" id="KW-0472">Membrane</keyword>
<sequence length="142" mass="15432">MVILYSFHPKGFLFFLSLQGEQLCRKPNDAQRDLERGVLVTIFSSAVLMDYLVDGPPWTEGSNGGLVFTATLLLAFATFICGSALMLVGLAGRLFSGGRCVAVVSMCLVVALSAQTLLRLLICAFPYVQDLTSLCRSCMPER</sequence>
<evidence type="ECO:0000313" key="2">
    <source>
        <dbReference type="EnsemblPlants" id="ORGLA06G0160000.1"/>
    </source>
</evidence>
<feature type="transmembrane region" description="Helical" evidence="1">
    <location>
        <begin position="100"/>
        <end position="128"/>
    </location>
</feature>
<dbReference type="Proteomes" id="UP000007306">
    <property type="component" value="Chromosome 6"/>
</dbReference>
<keyword evidence="1" id="KW-0812">Transmembrane</keyword>
<accession>I1Q387</accession>
<dbReference type="HOGENOM" id="CLU_143784_0_0_1"/>
<dbReference type="OMA" id="AFATFIC"/>
<evidence type="ECO:0000256" key="1">
    <source>
        <dbReference type="SAM" id="Phobius"/>
    </source>
</evidence>
<dbReference type="EnsemblPlants" id="ORGLA06G0160000.1">
    <property type="protein sequence ID" value="ORGLA06G0160000.1"/>
    <property type="gene ID" value="ORGLA06G0160000"/>
</dbReference>
<reference evidence="2 3" key="2">
    <citation type="submission" date="2018-04" db="EMBL/GenBank/DDBJ databases">
        <title>OglaRS2 (Oryza glaberrima Reference Sequence Version 2).</title>
        <authorList>
            <person name="Zhang J."/>
            <person name="Kudrna D."/>
            <person name="Lee S."/>
            <person name="Talag J."/>
            <person name="Rajasekar S."/>
            <person name="Wing R.A."/>
        </authorList>
    </citation>
    <scope>NUCLEOTIDE SEQUENCE [LARGE SCALE GENOMIC DNA]</scope>
    <source>
        <strain evidence="2 3">cv. IRGC 96717</strain>
    </source>
</reference>
<feature type="transmembrane region" description="Helical" evidence="1">
    <location>
        <begin position="65"/>
        <end position="88"/>
    </location>
</feature>
<name>I1Q387_ORYGL</name>
<keyword evidence="1" id="KW-1133">Transmembrane helix</keyword>